<proteinExistence type="predicted"/>
<dbReference type="InterPro" id="IPR045052">
    <property type="entry name" value="Copine"/>
</dbReference>
<evidence type="ECO:0000313" key="2">
    <source>
        <dbReference type="Proteomes" id="UP000269396"/>
    </source>
</evidence>
<evidence type="ECO:0000313" key="1">
    <source>
        <dbReference type="EMBL" id="VDP62619.1"/>
    </source>
</evidence>
<reference evidence="1 2" key="1">
    <citation type="submission" date="2018-11" db="EMBL/GenBank/DDBJ databases">
        <authorList>
            <consortium name="Pathogen Informatics"/>
        </authorList>
    </citation>
    <scope>NUCLEOTIDE SEQUENCE [LARGE SCALE GENOMIC DNA]</scope>
    <source>
        <strain>Denwood</strain>
        <strain evidence="2">Zambia</strain>
    </source>
</reference>
<dbReference type="STRING" id="31246.A0A183PFB8"/>
<accession>A0A183PFB8</accession>
<dbReference type="InterPro" id="IPR000008">
    <property type="entry name" value="C2_dom"/>
</dbReference>
<gene>
    <name evidence="1" type="ORF">SMTD_LOCUS13055</name>
</gene>
<organism evidence="1 2">
    <name type="scientific">Schistosoma mattheei</name>
    <dbReference type="NCBI Taxonomy" id="31246"/>
    <lineage>
        <taxon>Eukaryota</taxon>
        <taxon>Metazoa</taxon>
        <taxon>Spiralia</taxon>
        <taxon>Lophotrochozoa</taxon>
        <taxon>Platyhelminthes</taxon>
        <taxon>Trematoda</taxon>
        <taxon>Digenea</taxon>
        <taxon>Strigeidida</taxon>
        <taxon>Schistosomatoidea</taxon>
        <taxon>Schistosomatidae</taxon>
        <taxon>Schistosoma</taxon>
    </lineage>
</organism>
<name>A0A183PFB8_9TREM</name>
<dbReference type="EMBL" id="UZAL01033097">
    <property type="protein sequence ID" value="VDP62619.1"/>
    <property type="molecule type" value="Genomic_DNA"/>
</dbReference>
<dbReference type="PANTHER" id="PTHR10857:SF106">
    <property type="entry name" value="C2 DOMAIN-CONTAINING PROTEIN"/>
    <property type="match status" value="1"/>
</dbReference>
<keyword evidence="2" id="KW-1185">Reference proteome</keyword>
<dbReference type="PROSITE" id="PS50004">
    <property type="entry name" value="C2"/>
    <property type="match status" value="1"/>
</dbReference>
<dbReference type="CDD" id="cd04047">
    <property type="entry name" value="C2B_Copine"/>
    <property type="match status" value="1"/>
</dbReference>
<dbReference type="GO" id="GO:0071277">
    <property type="term" value="P:cellular response to calcium ion"/>
    <property type="evidence" value="ECO:0007669"/>
    <property type="project" value="TreeGrafter"/>
</dbReference>
<dbReference type="SUPFAM" id="SSF49562">
    <property type="entry name" value="C2 domain (Calcium/lipid-binding domain, CaLB)"/>
    <property type="match status" value="1"/>
</dbReference>
<sequence length="305" mass="34964">MNGANLDKKDFFGKSDPYVIIYRRNERGKLQKCYRSEVIKNTLFPDWKPILICLDRLCGGNIDCHTVCFIIVLIQKMAISSDQLQLLLERQQQRFKTSQLNVLDNLHTRLLNHRCFGDLIEVDKLIANLNTELENDCRTYERVDETLLPAREETGNGPSIIMKTVALNEAHHSKTKVSDECTYWGSLVVLPEMSYPNDSHAFDQISYKSEENLSYALNDNQEPNEIFIDADYSSDQLSTNKIFKKCGENVSQESNLNDRISSVVDPHHLVSSSEHSIQCGKYVLNRVTLTVSWEYEDPTLFRCGG</sequence>
<dbReference type="InterPro" id="IPR037768">
    <property type="entry name" value="C2B_Copine"/>
</dbReference>
<dbReference type="GO" id="GO:0005886">
    <property type="term" value="C:plasma membrane"/>
    <property type="evidence" value="ECO:0007669"/>
    <property type="project" value="TreeGrafter"/>
</dbReference>
<dbReference type="Pfam" id="PF00168">
    <property type="entry name" value="C2"/>
    <property type="match status" value="1"/>
</dbReference>
<dbReference type="PANTHER" id="PTHR10857">
    <property type="entry name" value="COPINE"/>
    <property type="match status" value="1"/>
</dbReference>
<dbReference type="Gene3D" id="2.60.40.150">
    <property type="entry name" value="C2 domain"/>
    <property type="match status" value="1"/>
</dbReference>
<dbReference type="Proteomes" id="UP000269396">
    <property type="component" value="Unassembled WGS sequence"/>
</dbReference>
<dbReference type="AlphaFoldDB" id="A0A183PFB8"/>
<dbReference type="GO" id="GO:0005544">
    <property type="term" value="F:calcium-dependent phospholipid binding"/>
    <property type="evidence" value="ECO:0007669"/>
    <property type="project" value="InterPro"/>
</dbReference>
<protein>
    <submittedName>
        <fullName evidence="1">Uncharacterized protein</fullName>
    </submittedName>
</protein>
<dbReference type="InterPro" id="IPR035892">
    <property type="entry name" value="C2_domain_sf"/>
</dbReference>